<dbReference type="FunFam" id="3.40.50.1980:FF:000001">
    <property type="entry name" value="Histidinol dehydrogenase"/>
    <property type="match status" value="1"/>
</dbReference>
<dbReference type="HAMAP" id="MF_01024">
    <property type="entry name" value="HisD"/>
    <property type="match status" value="1"/>
</dbReference>
<feature type="binding site" evidence="12 17">
    <location>
        <position position="264"/>
    </location>
    <ligand>
        <name>Zn(2+)</name>
        <dbReference type="ChEBI" id="CHEBI:29105"/>
    </ligand>
</feature>
<keyword evidence="6 12" id="KW-0479">Metal-binding</keyword>
<comment type="function">
    <text evidence="1 12">Catalyzes the sequential NAD-dependent oxidations of L-histidinol to L-histidinaldehyde and then to L-histidine.</text>
</comment>
<evidence type="ECO:0000256" key="12">
    <source>
        <dbReference type="HAMAP-Rule" id="MF_01024"/>
    </source>
</evidence>
<dbReference type="CDD" id="cd06572">
    <property type="entry name" value="Histidinol_dh"/>
    <property type="match status" value="1"/>
</dbReference>
<evidence type="ECO:0000256" key="15">
    <source>
        <dbReference type="PIRSR" id="PIRSR000099-2"/>
    </source>
</evidence>
<dbReference type="STRING" id="332977.SAMN05421740_104273"/>
<dbReference type="Gene3D" id="1.20.5.1300">
    <property type="match status" value="1"/>
</dbReference>
<evidence type="ECO:0000256" key="6">
    <source>
        <dbReference type="ARBA" id="ARBA00022723"/>
    </source>
</evidence>
<dbReference type="FunFam" id="1.20.5.1300:FF:000002">
    <property type="entry name" value="Histidinol dehydrogenase, chloroplastic"/>
    <property type="match status" value="1"/>
</dbReference>
<feature type="binding site" evidence="12 15">
    <location>
        <position position="129"/>
    </location>
    <ligand>
        <name>NAD(+)</name>
        <dbReference type="ChEBI" id="CHEBI:57540"/>
    </ligand>
</feature>
<evidence type="ECO:0000256" key="14">
    <source>
        <dbReference type="PIRSR" id="PIRSR000099-1"/>
    </source>
</evidence>
<feature type="binding site" evidence="12 17">
    <location>
        <position position="362"/>
    </location>
    <ligand>
        <name>Zn(2+)</name>
        <dbReference type="ChEBI" id="CHEBI:29105"/>
    </ligand>
</feature>
<organism evidence="19 20">
    <name type="scientific">Parapedobacter koreensis</name>
    <dbReference type="NCBI Taxonomy" id="332977"/>
    <lineage>
        <taxon>Bacteria</taxon>
        <taxon>Pseudomonadati</taxon>
        <taxon>Bacteroidota</taxon>
        <taxon>Sphingobacteriia</taxon>
        <taxon>Sphingobacteriales</taxon>
        <taxon>Sphingobacteriaceae</taxon>
        <taxon>Parapedobacter</taxon>
    </lineage>
</organism>
<feature type="binding site" evidence="12 17">
    <location>
        <position position="421"/>
    </location>
    <ligand>
        <name>Zn(2+)</name>
        <dbReference type="ChEBI" id="CHEBI:29105"/>
    </ligand>
</feature>
<feature type="binding site" evidence="12 15">
    <location>
        <position position="191"/>
    </location>
    <ligand>
        <name>NAD(+)</name>
        <dbReference type="ChEBI" id="CHEBI:57540"/>
    </ligand>
</feature>
<feature type="binding site" evidence="12 17">
    <location>
        <position position="261"/>
    </location>
    <ligand>
        <name>Zn(2+)</name>
        <dbReference type="ChEBI" id="CHEBI:29105"/>
    </ligand>
</feature>
<feature type="binding site" evidence="12 16">
    <location>
        <position position="264"/>
    </location>
    <ligand>
        <name>substrate</name>
    </ligand>
</feature>
<feature type="binding site" evidence="12 16">
    <location>
        <position position="261"/>
    </location>
    <ligand>
        <name>substrate</name>
    </ligand>
</feature>
<feature type="binding site" evidence="12 16">
    <location>
        <position position="329"/>
    </location>
    <ligand>
        <name>substrate</name>
    </ligand>
</feature>
<keyword evidence="9 12" id="KW-0520">NAD</keyword>
<evidence type="ECO:0000256" key="1">
    <source>
        <dbReference type="ARBA" id="ARBA00003850"/>
    </source>
</evidence>
<feature type="binding site" evidence="12 16">
    <location>
        <position position="421"/>
    </location>
    <ligand>
        <name>substrate</name>
    </ligand>
</feature>
<evidence type="ECO:0000313" key="19">
    <source>
        <dbReference type="EMBL" id="SEL32582.1"/>
    </source>
</evidence>
<dbReference type="InterPro" id="IPR012131">
    <property type="entry name" value="Hstdl_DH"/>
</dbReference>
<keyword evidence="20" id="KW-1185">Reference proteome</keyword>
<evidence type="ECO:0000256" key="2">
    <source>
        <dbReference type="ARBA" id="ARBA00004940"/>
    </source>
</evidence>
<evidence type="ECO:0000313" key="20">
    <source>
        <dbReference type="Proteomes" id="UP000198916"/>
    </source>
</evidence>
<dbReference type="AlphaFoldDB" id="A0A1H7P9W9"/>
<keyword evidence="8 12" id="KW-0560">Oxidoreductase</keyword>
<evidence type="ECO:0000256" key="13">
    <source>
        <dbReference type="PIRNR" id="PIRNR000099"/>
    </source>
</evidence>
<dbReference type="Proteomes" id="UP000198916">
    <property type="component" value="Unassembled WGS sequence"/>
</dbReference>
<dbReference type="PIRSF" id="PIRSF000099">
    <property type="entry name" value="Histidinol_dh"/>
    <property type="match status" value="1"/>
</dbReference>
<dbReference type="EMBL" id="FNZR01000004">
    <property type="protein sequence ID" value="SEL32582.1"/>
    <property type="molecule type" value="Genomic_DNA"/>
</dbReference>
<protein>
    <recommendedName>
        <fullName evidence="4 12">Histidinol dehydrogenase</fullName>
        <shortName evidence="12">HDH</shortName>
        <ecNumber evidence="4 12">1.1.1.23</ecNumber>
    </recommendedName>
</protein>
<dbReference type="EC" id="1.1.1.23" evidence="4 12"/>
<evidence type="ECO:0000256" key="8">
    <source>
        <dbReference type="ARBA" id="ARBA00023002"/>
    </source>
</evidence>
<evidence type="ECO:0000256" key="5">
    <source>
        <dbReference type="ARBA" id="ARBA00022605"/>
    </source>
</evidence>
<dbReference type="UniPathway" id="UPA00031">
    <property type="reaction ID" value="UER00014"/>
</dbReference>
<evidence type="ECO:0000256" key="17">
    <source>
        <dbReference type="PIRSR" id="PIRSR000099-4"/>
    </source>
</evidence>
<feature type="binding site" evidence="12 16">
    <location>
        <position position="416"/>
    </location>
    <ligand>
        <name>substrate</name>
    </ligand>
</feature>
<keyword evidence="5 12" id="KW-0028">Amino-acid biosynthesis</keyword>
<dbReference type="FunFam" id="3.40.50.1980:FF:000002">
    <property type="entry name" value="Histidinol dehydrogenase, chloroplastic"/>
    <property type="match status" value="1"/>
</dbReference>
<evidence type="ECO:0000256" key="16">
    <source>
        <dbReference type="PIRSR" id="PIRSR000099-3"/>
    </source>
</evidence>
<feature type="active site" description="Proton acceptor" evidence="12 14">
    <location>
        <position position="328"/>
    </location>
</feature>
<comment type="cofactor">
    <cofactor evidence="12 17">
        <name>Zn(2+)</name>
        <dbReference type="ChEBI" id="CHEBI:29105"/>
    </cofactor>
    <text evidence="12 17">Binds 1 zinc ion per subunit.</text>
</comment>
<name>A0A1H7P9W9_9SPHI</name>
<evidence type="ECO:0000256" key="3">
    <source>
        <dbReference type="ARBA" id="ARBA00010178"/>
    </source>
</evidence>
<dbReference type="PROSITE" id="PS00611">
    <property type="entry name" value="HISOL_DEHYDROGENASE"/>
    <property type="match status" value="1"/>
</dbReference>
<dbReference type="PANTHER" id="PTHR21256:SF2">
    <property type="entry name" value="HISTIDINE BIOSYNTHESIS TRIFUNCTIONAL PROTEIN"/>
    <property type="match status" value="1"/>
</dbReference>
<evidence type="ECO:0000256" key="11">
    <source>
        <dbReference type="ARBA" id="ARBA00049489"/>
    </source>
</evidence>
<dbReference type="InterPro" id="IPR016161">
    <property type="entry name" value="Ald_DH/histidinol_DH"/>
</dbReference>
<dbReference type="GO" id="GO:0051287">
    <property type="term" value="F:NAD binding"/>
    <property type="evidence" value="ECO:0007669"/>
    <property type="project" value="InterPro"/>
</dbReference>
<dbReference type="GO" id="GO:0000105">
    <property type="term" value="P:L-histidine biosynthetic process"/>
    <property type="evidence" value="ECO:0007669"/>
    <property type="project" value="UniProtKB-UniRule"/>
</dbReference>
<evidence type="ECO:0000256" key="4">
    <source>
        <dbReference type="ARBA" id="ARBA00012965"/>
    </source>
</evidence>
<dbReference type="GO" id="GO:0008270">
    <property type="term" value="F:zinc ion binding"/>
    <property type="evidence" value="ECO:0007669"/>
    <property type="project" value="UniProtKB-UniRule"/>
</dbReference>
<dbReference type="Pfam" id="PF00815">
    <property type="entry name" value="Histidinol_dh"/>
    <property type="match status" value="1"/>
</dbReference>
<evidence type="ECO:0000256" key="9">
    <source>
        <dbReference type="ARBA" id="ARBA00023027"/>
    </source>
</evidence>
<gene>
    <name evidence="12" type="primary">hisD</name>
    <name evidence="19" type="ORF">SAMN05421740_104273</name>
</gene>
<dbReference type="RefSeq" id="WP_177181110.1">
    <property type="nucleotide sequence ID" value="NZ_FNZR01000004.1"/>
</dbReference>
<comment type="similarity">
    <text evidence="3 12 13 18">Belongs to the histidinol dehydrogenase family.</text>
</comment>
<dbReference type="PRINTS" id="PR00083">
    <property type="entry name" value="HOLDHDRGNASE"/>
</dbReference>
<keyword evidence="10 12" id="KW-0368">Histidine biosynthesis</keyword>
<feature type="active site" description="Proton acceptor" evidence="12 14">
    <location>
        <position position="329"/>
    </location>
</feature>
<comment type="pathway">
    <text evidence="2 12">Amino-acid biosynthesis; L-histidine biosynthesis; L-histidine from 5-phospho-alpha-D-ribose 1-diphosphate: step 9/9.</text>
</comment>
<evidence type="ECO:0000256" key="7">
    <source>
        <dbReference type="ARBA" id="ARBA00022833"/>
    </source>
</evidence>
<dbReference type="NCBIfam" id="TIGR00069">
    <property type="entry name" value="hisD"/>
    <property type="match status" value="1"/>
</dbReference>
<dbReference type="Gene3D" id="3.40.50.1980">
    <property type="entry name" value="Nitrogenase molybdenum iron protein domain"/>
    <property type="match status" value="2"/>
</dbReference>
<proteinExistence type="inferred from homology"/>
<keyword evidence="7 12" id="KW-0862">Zinc</keyword>
<dbReference type="GO" id="GO:0004399">
    <property type="term" value="F:histidinol dehydrogenase activity"/>
    <property type="evidence" value="ECO:0007669"/>
    <property type="project" value="UniProtKB-UniRule"/>
</dbReference>
<accession>A0A1H7P9W9</accession>
<feature type="binding site" evidence="12 15">
    <location>
        <position position="214"/>
    </location>
    <ligand>
        <name>NAD(+)</name>
        <dbReference type="ChEBI" id="CHEBI:57540"/>
    </ligand>
</feature>
<dbReference type="SUPFAM" id="SSF53720">
    <property type="entry name" value="ALDH-like"/>
    <property type="match status" value="1"/>
</dbReference>
<feature type="binding site" evidence="12 16">
    <location>
        <position position="239"/>
    </location>
    <ligand>
        <name>substrate</name>
    </ligand>
</feature>
<dbReference type="InterPro" id="IPR001692">
    <property type="entry name" value="Histidinol_DH_CS"/>
</dbReference>
<feature type="binding site" evidence="12 16">
    <location>
        <position position="362"/>
    </location>
    <ligand>
        <name>substrate</name>
    </ligand>
</feature>
<comment type="catalytic activity">
    <reaction evidence="11 12">
        <text>L-histidinol + 2 NAD(+) + H2O = L-histidine + 2 NADH + 3 H(+)</text>
        <dbReference type="Rhea" id="RHEA:20641"/>
        <dbReference type="ChEBI" id="CHEBI:15377"/>
        <dbReference type="ChEBI" id="CHEBI:15378"/>
        <dbReference type="ChEBI" id="CHEBI:57540"/>
        <dbReference type="ChEBI" id="CHEBI:57595"/>
        <dbReference type="ChEBI" id="CHEBI:57699"/>
        <dbReference type="ChEBI" id="CHEBI:57945"/>
        <dbReference type="EC" id="1.1.1.23"/>
    </reaction>
</comment>
<sequence length="430" mass="46660">MSILKTYDYYLLEEREYEQLLTRNADPSQAVHHVVMEIINDVKTDGDAALRAYAQKLDRVQLERLFLTADEIAALASSIGREQQRALEIAFANIYRFHETQLRKERSIETMPGVKCWREPRPIEKVGLYIPGGSAVLPSTLLMLGVPARIAGCKEIVVCSPPQADGKINGYVAYCLQLLKIDRVYLVGGAQAVAAMAYGTPSVPRVDKIFGPGNQYVTKAKSLVQALAGVSIDMPAGPSEVLVIADGSANPEYVAADLLAQAEHGADSQAILVSTDQRLIDGVQTALEDQLTQLPRAAVAAKALANSYAVLCDNLNEAITFSNRYAPEHLIIETDEWQSLLRKISNAGSVFVGHLTPESAGDYASGTNHTLPTSGYARSYSGVSVDAFVKKITFQHITAEGLRNIGPTVEVLAELEGLQAHKNAVSLRLR</sequence>
<dbReference type="InterPro" id="IPR022695">
    <property type="entry name" value="Histidinol_DH_monofunct"/>
</dbReference>
<evidence type="ECO:0000256" key="18">
    <source>
        <dbReference type="RuleBase" id="RU004175"/>
    </source>
</evidence>
<dbReference type="GO" id="GO:0005737">
    <property type="term" value="C:cytoplasm"/>
    <property type="evidence" value="ECO:0007669"/>
    <property type="project" value="TreeGrafter"/>
</dbReference>
<dbReference type="PANTHER" id="PTHR21256">
    <property type="entry name" value="HISTIDINOL DEHYDROGENASE HDH"/>
    <property type="match status" value="1"/>
</dbReference>
<evidence type="ECO:0000256" key="10">
    <source>
        <dbReference type="ARBA" id="ARBA00023102"/>
    </source>
</evidence>
<reference evidence="20" key="1">
    <citation type="submission" date="2016-10" db="EMBL/GenBank/DDBJ databases">
        <authorList>
            <person name="Varghese N."/>
            <person name="Submissions S."/>
        </authorList>
    </citation>
    <scope>NUCLEOTIDE SEQUENCE [LARGE SCALE GENOMIC DNA]</scope>
    <source>
        <strain evidence="20">Jip14</strain>
    </source>
</reference>